<dbReference type="PANTHER" id="PTHR30154:SF34">
    <property type="entry name" value="TRANSCRIPTIONAL REGULATOR AZLB"/>
    <property type="match status" value="1"/>
</dbReference>
<dbReference type="PROSITE" id="PS50956">
    <property type="entry name" value="HTH_ASNC_2"/>
    <property type="match status" value="1"/>
</dbReference>
<dbReference type="Pfam" id="PF01037">
    <property type="entry name" value="AsnC_trans_reg"/>
    <property type="match status" value="1"/>
</dbReference>
<reference evidence="5 6" key="1">
    <citation type="submission" date="2019-08" db="EMBL/GenBank/DDBJ databases">
        <title>Paraburkholderia sp. DCY113.</title>
        <authorList>
            <person name="Kang J."/>
        </authorList>
    </citation>
    <scope>NUCLEOTIDE SEQUENCE [LARGE SCALE GENOMIC DNA]</scope>
    <source>
        <strain evidence="5 6">DCY113</strain>
    </source>
</reference>
<dbReference type="PANTHER" id="PTHR30154">
    <property type="entry name" value="LEUCINE-RESPONSIVE REGULATORY PROTEIN"/>
    <property type="match status" value="1"/>
</dbReference>
<evidence type="ECO:0000256" key="3">
    <source>
        <dbReference type="ARBA" id="ARBA00023163"/>
    </source>
</evidence>
<dbReference type="SMART" id="SM00344">
    <property type="entry name" value="HTH_ASNC"/>
    <property type="match status" value="1"/>
</dbReference>
<gene>
    <name evidence="5" type="ORF">FVF58_36365</name>
</gene>
<keyword evidence="2" id="KW-0238">DNA-binding</keyword>
<evidence type="ECO:0000313" key="6">
    <source>
        <dbReference type="Proteomes" id="UP000325273"/>
    </source>
</evidence>
<organism evidence="5 6">
    <name type="scientific">Paraburkholderia panacisoli</name>
    <dbReference type="NCBI Taxonomy" id="2603818"/>
    <lineage>
        <taxon>Bacteria</taxon>
        <taxon>Pseudomonadati</taxon>
        <taxon>Pseudomonadota</taxon>
        <taxon>Betaproteobacteria</taxon>
        <taxon>Burkholderiales</taxon>
        <taxon>Burkholderiaceae</taxon>
        <taxon>Paraburkholderia</taxon>
    </lineage>
</organism>
<dbReference type="AlphaFoldDB" id="A0A5B0GL28"/>
<evidence type="ECO:0000256" key="2">
    <source>
        <dbReference type="ARBA" id="ARBA00023125"/>
    </source>
</evidence>
<keyword evidence="1" id="KW-0805">Transcription regulation</keyword>
<dbReference type="EMBL" id="VTUZ01000035">
    <property type="protein sequence ID" value="KAA1003525.1"/>
    <property type="molecule type" value="Genomic_DNA"/>
</dbReference>
<dbReference type="GO" id="GO:0005829">
    <property type="term" value="C:cytosol"/>
    <property type="evidence" value="ECO:0007669"/>
    <property type="project" value="TreeGrafter"/>
</dbReference>
<protein>
    <submittedName>
        <fullName evidence="5">Lrp/AsnC family transcriptional regulator</fullName>
    </submittedName>
</protein>
<dbReference type="GO" id="GO:0043565">
    <property type="term" value="F:sequence-specific DNA binding"/>
    <property type="evidence" value="ECO:0007669"/>
    <property type="project" value="InterPro"/>
</dbReference>
<accession>A0A5B0GL28</accession>
<dbReference type="InterPro" id="IPR036388">
    <property type="entry name" value="WH-like_DNA-bd_sf"/>
</dbReference>
<sequence>MINLDDVDKQLLALLRQDARTSVVTLAKHLRVARATVQNRITRLEKSGVIVGYTVRLKPAAEPHQIRALMSIAVDGNRAKEVMTVLRGHPNVATIHSTNGRWDMIAELRADTLENFDRVLGAIRLIDGIANTETSILLSTHKL</sequence>
<dbReference type="SUPFAM" id="SSF54909">
    <property type="entry name" value="Dimeric alpha+beta barrel"/>
    <property type="match status" value="1"/>
</dbReference>
<keyword evidence="3" id="KW-0804">Transcription</keyword>
<dbReference type="PRINTS" id="PR00033">
    <property type="entry name" value="HTHASNC"/>
</dbReference>
<dbReference type="Proteomes" id="UP000325273">
    <property type="component" value="Unassembled WGS sequence"/>
</dbReference>
<dbReference type="InterPro" id="IPR000485">
    <property type="entry name" value="AsnC-type_HTH_dom"/>
</dbReference>
<dbReference type="Gene3D" id="1.10.10.10">
    <property type="entry name" value="Winged helix-like DNA-binding domain superfamily/Winged helix DNA-binding domain"/>
    <property type="match status" value="1"/>
</dbReference>
<dbReference type="InterPro" id="IPR019887">
    <property type="entry name" value="Tscrpt_reg_AsnC/Lrp_C"/>
</dbReference>
<dbReference type="InterPro" id="IPR036390">
    <property type="entry name" value="WH_DNA-bd_sf"/>
</dbReference>
<keyword evidence="6" id="KW-1185">Reference proteome</keyword>
<proteinExistence type="predicted"/>
<name>A0A5B0GL28_9BURK</name>
<evidence type="ECO:0000313" key="5">
    <source>
        <dbReference type="EMBL" id="KAA1003525.1"/>
    </source>
</evidence>
<dbReference type="SUPFAM" id="SSF46785">
    <property type="entry name" value="Winged helix' DNA-binding domain"/>
    <property type="match status" value="1"/>
</dbReference>
<dbReference type="GO" id="GO:0043200">
    <property type="term" value="P:response to amino acid"/>
    <property type="evidence" value="ECO:0007669"/>
    <property type="project" value="TreeGrafter"/>
</dbReference>
<evidence type="ECO:0000259" key="4">
    <source>
        <dbReference type="PROSITE" id="PS50956"/>
    </source>
</evidence>
<dbReference type="InterPro" id="IPR011008">
    <property type="entry name" value="Dimeric_a/b-barrel"/>
</dbReference>
<dbReference type="InterPro" id="IPR019888">
    <property type="entry name" value="Tscrpt_reg_AsnC-like"/>
</dbReference>
<evidence type="ECO:0000256" key="1">
    <source>
        <dbReference type="ARBA" id="ARBA00023015"/>
    </source>
</evidence>
<dbReference type="RefSeq" id="WP_149674546.1">
    <property type="nucleotide sequence ID" value="NZ_VTUZ01000035.1"/>
</dbReference>
<comment type="caution">
    <text evidence="5">The sequence shown here is derived from an EMBL/GenBank/DDBJ whole genome shotgun (WGS) entry which is preliminary data.</text>
</comment>
<dbReference type="Pfam" id="PF13404">
    <property type="entry name" value="HTH_AsnC-type"/>
    <property type="match status" value="1"/>
</dbReference>
<dbReference type="Gene3D" id="3.30.70.920">
    <property type="match status" value="1"/>
</dbReference>
<feature type="domain" description="HTH asnC-type" evidence="4">
    <location>
        <begin position="4"/>
        <end position="90"/>
    </location>
</feature>